<proteinExistence type="predicted"/>
<reference evidence="2" key="1">
    <citation type="journal article" date="2019" name="Int. J. Syst. Evol. Microbiol.">
        <title>The Global Catalogue of Microorganisms (GCM) 10K type strain sequencing project: providing services to taxonomists for standard genome sequencing and annotation.</title>
        <authorList>
            <consortium name="The Broad Institute Genomics Platform"/>
            <consortium name="The Broad Institute Genome Sequencing Center for Infectious Disease"/>
            <person name="Wu L."/>
            <person name="Ma J."/>
        </authorList>
    </citation>
    <scope>NUCLEOTIDE SEQUENCE [LARGE SCALE GENOMIC DNA]</scope>
    <source>
        <strain evidence="2">KCTC 23299</strain>
    </source>
</reference>
<name>A0ABW6A0T2_9BACT</name>
<protein>
    <recommendedName>
        <fullName evidence="3">Lipoprotein</fullName>
    </recommendedName>
</protein>
<sequence>MKISRVNLLIVLLVAMIAVSSCSKNYYSGNGGRKSKNCGCPAVR</sequence>
<gene>
    <name evidence="1" type="ORF">ACFS6H_02810</name>
</gene>
<evidence type="ECO:0008006" key="3">
    <source>
        <dbReference type="Google" id="ProtNLM"/>
    </source>
</evidence>
<dbReference type="PROSITE" id="PS51257">
    <property type="entry name" value="PROKAR_LIPOPROTEIN"/>
    <property type="match status" value="1"/>
</dbReference>
<evidence type="ECO:0000313" key="1">
    <source>
        <dbReference type="EMBL" id="MFD2918624.1"/>
    </source>
</evidence>
<accession>A0ABW6A0T2</accession>
<dbReference type="Proteomes" id="UP001597511">
    <property type="component" value="Unassembled WGS sequence"/>
</dbReference>
<dbReference type="EMBL" id="JBHUOZ010000001">
    <property type="protein sequence ID" value="MFD2918624.1"/>
    <property type="molecule type" value="Genomic_DNA"/>
</dbReference>
<comment type="caution">
    <text evidence="1">The sequence shown here is derived from an EMBL/GenBank/DDBJ whole genome shotgun (WGS) entry which is preliminary data.</text>
</comment>
<dbReference type="RefSeq" id="WP_386095002.1">
    <property type="nucleotide sequence ID" value="NZ_JBHUOZ010000001.1"/>
</dbReference>
<keyword evidence="2" id="KW-1185">Reference proteome</keyword>
<evidence type="ECO:0000313" key="2">
    <source>
        <dbReference type="Proteomes" id="UP001597511"/>
    </source>
</evidence>
<organism evidence="1 2">
    <name type="scientific">Terrimonas rubra</name>
    <dbReference type="NCBI Taxonomy" id="1035890"/>
    <lineage>
        <taxon>Bacteria</taxon>
        <taxon>Pseudomonadati</taxon>
        <taxon>Bacteroidota</taxon>
        <taxon>Chitinophagia</taxon>
        <taxon>Chitinophagales</taxon>
        <taxon>Chitinophagaceae</taxon>
        <taxon>Terrimonas</taxon>
    </lineage>
</organism>